<dbReference type="Pfam" id="PF02176">
    <property type="entry name" value="zf-TRAF"/>
    <property type="match status" value="2"/>
</dbReference>
<keyword evidence="5" id="KW-0175">Coiled coil</keyword>
<reference evidence="9" key="1">
    <citation type="submission" date="2015-01" db="EMBL/GenBank/DDBJ databases">
        <title>The Genome Sequence of Cryptococcus gattii MMRL2647.</title>
        <authorList>
            <consortium name="The Broad Institute Genomics Platform"/>
            <person name="Cuomo C."/>
            <person name="Litvintseva A."/>
            <person name="Chen Y."/>
            <person name="Heitman J."/>
            <person name="Sun S."/>
            <person name="Springer D."/>
            <person name="Dromer F."/>
            <person name="Young S."/>
            <person name="Zeng Q."/>
            <person name="Gargeya S."/>
            <person name="Abouelleil A."/>
            <person name="Alvarado L."/>
            <person name="Chapman S.B."/>
            <person name="Gainer-Dewar J."/>
            <person name="Goldberg J."/>
            <person name="Griggs A."/>
            <person name="Gujja S."/>
            <person name="Hansen M."/>
            <person name="Howarth C."/>
            <person name="Imamovic A."/>
            <person name="Larimer J."/>
            <person name="Murphy C."/>
            <person name="Naylor J."/>
            <person name="Pearson M."/>
            <person name="Priest M."/>
            <person name="Roberts A."/>
            <person name="Saif S."/>
            <person name="Shea T."/>
            <person name="Sykes S."/>
            <person name="Wortman J."/>
            <person name="Nusbaum C."/>
            <person name="Birren B."/>
        </authorList>
    </citation>
    <scope>NUCLEOTIDE SEQUENCE [LARGE SCALE GENOMIC DNA]</scope>
    <source>
        <strain evidence="9">IND107</strain>
    </source>
</reference>
<dbReference type="InterPro" id="IPR001293">
    <property type="entry name" value="Znf_TRAF"/>
</dbReference>
<dbReference type="EMBL" id="ATAM02000008">
    <property type="protein sequence ID" value="KAL0245691.1"/>
    <property type="molecule type" value="Genomic_DNA"/>
</dbReference>
<protein>
    <recommendedName>
        <fullName evidence="7">TRAF-type domain-containing protein</fullName>
    </recommendedName>
</protein>
<organism evidence="8 9">
    <name type="scientific">Cryptococcus tetragattii IND107</name>
    <dbReference type="NCBI Taxonomy" id="1296105"/>
    <lineage>
        <taxon>Eukaryota</taxon>
        <taxon>Fungi</taxon>
        <taxon>Dikarya</taxon>
        <taxon>Basidiomycota</taxon>
        <taxon>Agaricomycotina</taxon>
        <taxon>Tremellomycetes</taxon>
        <taxon>Tremellales</taxon>
        <taxon>Cryptococcaceae</taxon>
        <taxon>Cryptococcus</taxon>
        <taxon>Cryptococcus gattii species complex</taxon>
    </lineage>
</organism>
<feature type="domain" description="TRAF-type" evidence="7">
    <location>
        <begin position="165"/>
        <end position="203"/>
    </location>
</feature>
<dbReference type="SUPFAM" id="SSF49599">
    <property type="entry name" value="TRAF domain-like"/>
    <property type="match status" value="2"/>
</dbReference>
<dbReference type="Gene3D" id="3.30.40.10">
    <property type="entry name" value="Zinc/RING finger domain, C3HC4 (zinc finger)"/>
    <property type="match status" value="2"/>
</dbReference>
<dbReference type="GeneID" id="91991682"/>
<evidence type="ECO:0000313" key="9">
    <source>
        <dbReference type="Proteomes" id="UP000054399"/>
    </source>
</evidence>
<feature type="zinc finger region" description="TRAF-type" evidence="4">
    <location>
        <begin position="165"/>
        <end position="203"/>
    </location>
</feature>
<dbReference type="PROSITE" id="PS50145">
    <property type="entry name" value="ZF_TRAF"/>
    <property type="match status" value="2"/>
</dbReference>
<keyword evidence="9" id="KW-1185">Reference proteome</keyword>
<keyword evidence="3 4" id="KW-0862">Zinc</keyword>
<evidence type="ECO:0000256" key="2">
    <source>
        <dbReference type="ARBA" id="ARBA00022771"/>
    </source>
</evidence>
<evidence type="ECO:0000256" key="1">
    <source>
        <dbReference type="ARBA" id="ARBA00022723"/>
    </source>
</evidence>
<feature type="compositionally biased region" description="Low complexity" evidence="6">
    <location>
        <begin position="434"/>
        <end position="462"/>
    </location>
</feature>
<feature type="compositionally biased region" description="Polar residues" evidence="6">
    <location>
        <begin position="421"/>
        <end position="433"/>
    </location>
</feature>
<evidence type="ECO:0000256" key="6">
    <source>
        <dbReference type="SAM" id="MobiDB-lite"/>
    </source>
</evidence>
<evidence type="ECO:0000256" key="5">
    <source>
        <dbReference type="SAM" id="Coils"/>
    </source>
</evidence>
<feature type="region of interest" description="Disordered" evidence="6">
    <location>
        <begin position="383"/>
        <end position="556"/>
    </location>
</feature>
<dbReference type="PANTHER" id="PTHR10131:SF94">
    <property type="entry name" value="TNF RECEPTOR-ASSOCIATED FACTOR 4"/>
    <property type="match status" value="1"/>
</dbReference>
<gene>
    <name evidence="8" type="ORF">I308_104826</name>
</gene>
<comment type="caution">
    <text evidence="8">The sequence shown here is derived from an EMBL/GenBank/DDBJ whole genome shotgun (WGS) entry which is preliminary data.</text>
</comment>
<evidence type="ECO:0000259" key="7">
    <source>
        <dbReference type="PROSITE" id="PS50145"/>
    </source>
</evidence>
<sequence>MAHEITYDYVEHVDQTSPALSANLPLDCITQTINHNPQGPIDRSALTMSSLKDTEQLVKLMLDELKVKCGAKGCGMVLQRRLLLAHPRTCPKATVTCQDGDCGLSMTRQRMPHHRAYECFQRKMECTKCGTLLVFSDQTGHTNTKCRDETEGHCALCYQNVGADTHMHKWRCPHVRIPCPYFARGCSSIIPRSDLQAHLSTCPFEAFSEFFEMNDERLKSLTSRAERLEEELERMREHMKPMEGNVEALGHMRGETGDEWRWREAGPMPLGDTSSLVIPINDNPNSPIPPIFSSSPSTPTTLPLNQPCLLPLLLSGNAGNLGWEEVTNGLKAVVIQLVSALDNTERRNEMRTMRESLRVLEEVGSLRAIVTTMRMQVMMERPFDLHHSSPTSTAEQRSQLSGESPSVGGDQEVSGRETDSITESVVFSAQDHPSSSSQSPSSTSSFITASASSSGSKRNSVSRARPSLGGYPGVTVEVRYDKDGDGIGGGPSCSRRGRGARGDRNTTGRSGTGMTGRPMTFPPASQEDSETPMASSRDMGEDVDGASGRSMGIRERRVNLANTMGRLIRRRPPGNGSPRL</sequence>
<evidence type="ECO:0000256" key="3">
    <source>
        <dbReference type="ARBA" id="ARBA00022833"/>
    </source>
</evidence>
<feature type="domain" description="TRAF-type" evidence="7">
    <location>
        <begin position="85"/>
        <end position="129"/>
    </location>
</feature>
<feature type="zinc finger region" description="TRAF-type" evidence="4">
    <location>
        <begin position="85"/>
        <end position="129"/>
    </location>
</feature>
<feature type="compositionally biased region" description="Polar residues" evidence="6">
    <location>
        <begin position="388"/>
        <end position="404"/>
    </location>
</feature>
<dbReference type="PANTHER" id="PTHR10131">
    <property type="entry name" value="TNF RECEPTOR ASSOCIATED FACTOR"/>
    <property type="match status" value="1"/>
</dbReference>
<feature type="region of interest" description="Disordered" evidence="6">
    <location>
        <begin position="561"/>
        <end position="580"/>
    </location>
</feature>
<evidence type="ECO:0000256" key="4">
    <source>
        <dbReference type="PROSITE-ProRule" id="PRU00207"/>
    </source>
</evidence>
<feature type="coiled-coil region" evidence="5">
    <location>
        <begin position="211"/>
        <end position="245"/>
    </location>
</feature>
<name>A0ABR3BPJ0_9TREE</name>
<proteinExistence type="predicted"/>
<dbReference type="RefSeq" id="XP_066612775.1">
    <property type="nucleotide sequence ID" value="XM_066759288.1"/>
</dbReference>
<keyword evidence="2 4" id="KW-0863">Zinc-finger</keyword>
<evidence type="ECO:0000313" key="8">
    <source>
        <dbReference type="EMBL" id="KAL0245691.1"/>
    </source>
</evidence>
<dbReference type="InterPro" id="IPR013083">
    <property type="entry name" value="Znf_RING/FYVE/PHD"/>
</dbReference>
<reference evidence="8 9" key="2">
    <citation type="submission" date="2024-01" db="EMBL/GenBank/DDBJ databases">
        <title>Comparative genomics of Cryptococcus and Kwoniella reveals pathogenesis evolution and contrasting modes of karyotype evolution via chromosome fusion or intercentromeric recombination.</title>
        <authorList>
            <person name="Coelho M.A."/>
            <person name="David-Palma M."/>
            <person name="Shea T."/>
            <person name="Bowers K."/>
            <person name="Mcginley-Smith S."/>
            <person name="Mohammad A.W."/>
            <person name="Gnirke A."/>
            <person name="Yurkov A.M."/>
            <person name="Nowrousian M."/>
            <person name="Sun S."/>
            <person name="Cuomo C.A."/>
            <person name="Heitman J."/>
        </authorList>
    </citation>
    <scope>NUCLEOTIDE SEQUENCE [LARGE SCALE GENOMIC DNA]</scope>
    <source>
        <strain evidence="8 9">IND107</strain>
    </source>
</reference>
<accession>A0ABR3BPJ0</accession>
<dbReference type="Proteomes" id="UP000054399">
    <property type="component" value="Unassembled WGS sequence"/>
</dbReference>
<keyword evidence="1 4" id="KW-0479">Metal-binding</keyword>